<dbReference type="PANTHER" id="PTHR34595">
    <property type="entry name" value="BLR5612 PROTEIN"/>
    <property type="match status" value="1"/>
</dbReference>
<dbReference type="InterPro" id="IPR007302">
    <property type="entry name" value="CP_ATPgrasp"/>
</dbReference>
<name>A0A4P0Y9Y8_KLEPN</name>
<organism evidence="2">
    <name type="scientific">Klebsiella pneumoniae</name>
    <dbReference type="NCBI Taxonomy" id="573"/>
    <lineage>
        <taxon>Bacteria</taxon>
        <taxon>Pseudomonadati</taxon>
        <taxon>Pseudomonadota</taxon>
        <taxon>Gammaproteobacteria</taxon>
        <taxon>Enterobacterales</taxon>
        <taxon>Enterobacteriaceae</taxon>
        <taxon>Klebsiella/Raoultella group</taxon>
        <taxon>Klebsiella</taxon>
        <taxon>Klebsiella pneumoniae complex</taxon>
    </lineage>
</organism>
<feature type="domain" description="Circularly permuted ATPgrasp" evidence="1">
    <location>
        <begin position="4"/>
        <end position="86"/>
    </location>
</feature>
<evidence type="ECO:0000313" key="2">
    <source>
        <dbReference type="EMBL" id="VTM57118.1"/>
    </source>
</evidence>
<reference evidence="2" key="1">
    <citation type="submission" date="2019-04" db="EMBL/GenBank/DDBJ databases">
        <authorList>
            <consortium name="Pathogen Informatics"/>
        </authorList>
    </citation>
    <scope>NUCLEOTIDE SEQUENCE</scope>
    <source>
        <strain evidence="2">NCTC9183</strain>
    </source>
</reference>
<dbReference type="PANTHER" id="PTHR34595:SF7">
    <property type="entry name" value="SLL1039 PROTEIN"/>
    <property type="match status" value="1"/>
</dbReference>
<sequence length="111" mass="12722">MPYHGVDMVRNNDGQYYVLEDNLRTPSGVSYMLENRKMMMRLYPEMFEQHHIAPVERYPSYLLQTLRESSLVDDPCVVVMTPGSLQQRLLRAQLPGAADGGRAGGERRSVY</sequence>
<accession>A0A4P0Y9Y8</accession>
<protein>
    <submittedName>
        <fullName evidence="2">Domain of uncharacterized function (DUF404)</fullName>
    </submittedName>
</protein>
<gene>
    <name evidence="2" type="ORF">NCTC9183_04578</name>
</gene>
<evidence type="ECO:0000259" key="1">
    <source>
        <dbReference type="Pfam" id="PF04174"/>
    </source>
</evidence>
<proteinExistence type="predicted"/>
<dbReference type="Proteomes" id="UP000507695">
    <property type="component" value="Unassembled WGS sequence"/>
</dbReference>
<dbReference type="AlphaFoldDB" id="A0A4P0Y9Y8"/>
<dbReference type="InterPro" id="IPR051680">
    <property type="entry name" value="ATP-dep_Glu-Cys_Ligase-2"/>
</dbReference>
<dbReference type="SUPFAM" id="SSF56059">
    <property type="entry name" value="Glutathione synthetase ATP-binding domain-like"/>
    <property type="match status" value="1"/>
</dbReference>
<dbReference type="Pfam" id="PF04174">
    <property type="entry name" value="CP_ATPgrasp_1"/>
    <property type="match status" value="1"/>
</dbReference>
<dbReference type="EMBL" id="CABDVL010000003">
    <property type="protein sequence ID" value="VTM57118.1"/>
    <property type="molecule type" value="Genomic_DNA"/>
</dbReference>